<reference evidence="1" key="1">
    <citation type="submission" date="2018-05" db="EMBL/GenBank/DDBJ databases">
        <authorList>
            <person name="Lanie J.A."/>
            <person name="Ng W.-L."/>
            <person name="Kazmierczak K.M."/>
            <person name="Andrzejewski T.M."/>
            <person name="Davidsen T.M."/>
            <person name="Wayne K.J."/>
            <person name="Tettelin H."/>
            <person name="Glass J.I."/>
            <person name="Rusch D."/>
            <person name="Podicherti R."/>
            <person name="Tsui H.-C.T."/>
            <person name="Winkler M.E."/>
        </authorList>
    </citation>
    <scope>NUCLEOTIDE SEQUENCE</scope>
</reference>
<feature type="non-terminal residue" evidence="1">
    <location>
        <position position="119"/>
    </location>
</feature>
<proteinExistence type="predicted"/>
<protein>
    <submittedName>
        <fullName evidence="1">Uncharacterized protein</fullName>
    </submittedName>
</protein>
<dbReference type="EMBL" id="UINC01180506">
    <property type="protein sequence ID" value="SVD89736.1"/>
    <property type="molecule type" value="Genomic_DNA"/>
</dbReference>
<dbReference type="AlphaFoldDB" id="A0A382Z2L6"/>
<accession>A0A382Z2L6</accession>
<sequence length="119" mass="13445">MSQKPEEDSKIEFNSDGETFGYVSEAQARVLAMRIARESPGEYGRGYSNVSMAFAVVDATEDEDYYVITLSFRPEGEFSGTPGQEQFFVQKEGTIAHRQVLSLSRRRRQFLDGRVVSAF</sequence>
<organism evidence="1">
    <name type="scientific">marine metagenome</name>
    <dbReference type="NCBI Taxonomy" id="408172"/>
    <lineage>
        <taxon>unclassified sequences</taxon>
        <taxon>metagenomes</taxon>
        <taxon>ecological metagenomes</taxon>
    </lineage>
</organism>
<gene>
    <name evidence="1" type="ORF">METZ01_LOCUS442590</name>
</gene>
<evidence type="ECO:0000313" key="1">
    <source>
        <dbReference type="EMBL" id="SVD89736.1"/>
    </source>
</evidence>
<name>A0A382Z2L6_9ZZZZ</name>